<reference evidence="2 3" key="1">
    <citation type="journal article" date="2014" name="J. Biotechnol.">
        <title>Complete genome sequence of the actinobacterium Amycolatopsis japonica MG417-CF17(T) (=DSM 44213T) producing (S,S)-N,N'-ethylenediaminedisuccinic acid.</title>
        <authorList>
            <person name="Stegmann E."/>
            <person name="Albersmeier A."/>
            <person name="Spohn M."/>
            <person name="Gert H."/>
            <person name="Weber T."/>
            <person name="Wohlleben W."/>
            <person name="Kalinowski J."/>
            <person name="Ruckert C."/>
        </authorList>
    </citation>
    <scope>NUCLEOTIDE SEQUENCE [LARGE SCALE GENOMIC DNA]</scope>
    <source>
        <strain evidence="3">MG417-CF17 (DSM 44213)</strain>
    </source>
</reference>
<accession>A0A075UQQ5</accession>
<name>A0A075UQQ5_9PSEU</name>
<dbReference type="AlphaFoldDB" id="A0A075UQQ5"/>
<evidence type="ECO:0000256" key="1">
    <source>
        <dbReference type="SAM" id="MobiDB-lite"/>
    </source>
</evidence>
<dbReference type="HOGENOM" id="CLU_611990_0_0_11"/>
<dbReference type="STRING" id="208439.AJAP_09755"/>
<gene>
    <name evidence="2" type="ORF">AJAP_09755</name>
</gene>
<dbReference type="EMBL" id="CP008953">
    <property type="protein sequence ID" value="AIG74849.1"/>
    <property type="molecule type" value="Genomic_DNA"/>
</dbReference>
<dbReference type="RefSeq" id="WP_038522728.1">
    <property type="nucleotide sequence ID" value="NZ_CP008953.1"/>
</dbReference>
<sequence length="447" mass="49706">MRAAAEAPPAASGESASSTGFRRARPSGDDDLTAWVLSQATNVERHLEALRPFRWSEFGDPATGPSRAHLAAVNRTMATLRKPLYSATRAVRRAADEAVERPARAELARLLRAKSRAQRWVKTTEGVWDFYLDLFNQRQGAFAPWLVACDRVALDCYQYAYLGIGRWRSIPTPPPFCYLRTGSGPATSRRGIPLRRLGNRLNPFPLIQLPYHRLVNPWTLGAVLHEVSHNLQNDLGIARAIPLQVAARLVEAGVPREVTGVWVRWNRETFADLSALLLGGPAVVGSLFDVIGRTELETTGFTPRAVHPVPYLRAKISVELLRRMGFTRHAESYAAMWHKLYPRAKLVNAPPALLRTADKAIPVVVDAMCFTSFPSLGHRPLAKVLRFEAKEQAMIEEAAGRLADGVSPGVVPERFLIGAVRFALDERMAPPKRLFGFFMEELGRRAR</sequence>
<feature type="compositionally biased region" description="Low complexity" evidence="1">
    <location>
        <begin position="1"/>
        <end position="18"/>
    </location>
</feature>
<feature type="region of interest" description="Disordered" evidence="1">
    <location>
        <begin position="1"/>
        <end position="26"/>
    </location>
</feature>
<keyword evidence="3" id="KW-1185">Reference proteome</keyword>
<proteinExistence type="predicted"/>
<dbReference type="Proteomes" id="UP000028492">
    <property type="component" value="Chromosome"/>
</dbReference>
<evidence type="ECO:0000313" key="2">
    <source>
        <dbReference type="EMBL" id="AIG74849.1"/>
    </source>
</evidence>
<protein>
    <submittedName>
        <fullName evidence="2">Uncharacterized protein</fullName>
    </submittedName>
</protein>
<dbReference type="eggNOG" id="ENOG502ZAJD">
    <property type="taxonomic scope" value="Bacteria"/>
</dbReference>
<evidence type="ECO:0000313" key="3">
    <source>
        <dbReference type="Proteomes" id="UP000028492"/>
    </source>
</evidence>
<dbReference type="KEGG" id="aja:AJAP_09755"/>
<organism evidence="2 3">
    <name type="scientific">Amycolatopsis japonica</name>
    <dbReference type="NCBI Taxonomy" id="208439"/>
    <lineage>
        <taxon>Bacteria</taxon>
        <taxon>Bacillati</taxon>
        <taxon>Actinomycetota</taxon>
        <taxon>Actinomycetes</taxon>
        <taxon>Pseudonocardiales</taxon>
        <taxon>Pseudonocardiaceae</taxon>
        <taxon>Amycolatopsis</taxon>
        <taxon>Amycolatopsis japonica group</taxon>
    </lineage>
</organism>